<reference evidence="9" key="1">
    <citation type="submission" date="2023-10" db="EMBL/GenBank/DDBJ databases">
        <title>Genome assembly of Pristionchus species.</title>
        <authorList>
            <person name="Yoshida K."/>
            <person name="Sommer R.J."/>
        </authorList>
    </citation>
    <scope>NUCLEOTIDE SEQUENCE</scope>
    <source>
        <strain evidence="9">RS5133</strain>
    </source>
</reference>
<evidence type="ECO:0000256" key="4">
    <source>
        <dbReference type="ARBA" id="ARBA00023125"/>
    </source>
</evidence>
<dbReference type="Proteomes" id="UP001432322">
    <property type="component" value="Unassembled WGS sequence"/>
</dbReference>
<keyword evidence="4" id="KW-0238">DNA-binding</keyword>
<keyword evidence="5" id="KW-0804">Transcription</keyword>
<evidence type="ECO:0000256" key="6">
    <source>
        <dbReference type="ARBA" id="ARBA00023242"/>
    </source>
</evidence>
<evidence type="ECO:0000256" key="2">
    <source>
        <dbReference type="ARBA" id="ARBA00007770"/>
    </source>
</evidence>
<dbReference type="AlphaFoldDB" id="A0AAV5WDE6"/>
<evidence type="ECO:0000313" key="10">
    <source>
        <dbReference type="Proteomes" id="UP001432322"/>
    </source>
</evidence>
<evidence type="ECO:0000256" key="3">
    <source>
        <dbReference type="ARBA" id="ARBA00023015"/>
    </source>
</evidence>
<keyword evidence="3" id="KW-0805">Transcription regulation</keyword>
<dbReference type="GO" id="GO:0005634">
    <property type="term" value="C:nucleus"/>
    <property type="evidence" value="ECO:0007669"/>
    <property type="project" value="UniProtKB-SubCell"/>
</dbReference>
<comment type="similarity">
    <text evidence="2">Belongs to the AP-2 family.</text>
</comment>
<organism evidence="9 10">
    <name type="scientific">Pristionchus fissidentatus</name>
    <dbReference type="NCBI Taxonomy" id="1538716"/>
    <lineage>
        <taxon>Eukaryota</taxon>
        <taxon>Metazoa</taxon>
        <taxon>Ecdysozoa</taxon>
        <taxon>Nematoda</taxon>
        <taxon>Chromadorea</taxon>
        <taxon>Rhabditida</taxon>
        <taxon>Rhabditina</taxon>
        <taxon>Diplogasteromorpha</taxon>
        <taxon>Diplogasteroidea</taxon>
        <taxon>Neodiplogasteridae</taxon>
        <taxon>Pristionchus</taxon>
    </lineage>
</organism>
<name>A0AAV5WDE6_9BILA</name>
<dbReference type="PANTHER" id="PTHR10812">
    <property type="entry name" value="TRANSCRIPTION FACTOR AP-2"/>
    <property type="match status" value="1"/>
</dbReference>
<protein>
    <recommendedName>
        <fullName evidence="8">Transcription factor AP-2 C-terminal domain-containing protein</fullName>
    </recommendedName>
</protein>
<comment type="caution">
    <text evidence="9">The sequence shown here is derived from an EMBL/GenBank/DDBJ whole genome shotgun (WGS) entry which is preliminary data.</text>
</comment>
<dbReference type="InterPro" id="IPR013854">
    <property type="entry name" value="TF_AP2_C"/>
</dbReference>
<dbReference type="PRINTS" id="PR01748">
    <property type="entry name" value="AP2TNSCPFCT"/>
</dbReference>
<dbReference type="GO" id="GO:0000977">
    <property type="term" value="F:RNA polymerase II transcription regulatory region sequence-specific DNA binding"/>
    <property type="evidence" value="ECO:0007669"/>
    <property type="project" value="TreeGrafter"/>
</dbReference>
<dbReference type="GO" id="GO:0042127">
    <property type="term" value="P:regulation of cell population proliferation"/>
    <property type="evidence" value="ECO:0007669"/>
    <property type="project" value="TreeGrafter"/>
</dbReference>
<keyword evidence="10" id="KW-1185">Reference proteome</keyword>
<dbReference type="GO" id="GO:0000981">
    <property type="term" value="F:DNA-binding transcription factor activity, RNA polymerase II-specific"/>
    <property type="evidence" value="ECO:0007669"/>
    <property type="project" value="TreeGrafter"/>
</dbReference>
<sequence length="333" mass="36400">NGHISNHSQSNNFYGGFGYDYGMGETGSMNLHYSNAAQSQFRSNNNLPHHDPSLMNRVLPCTQSPSQYLFVPHTQIGSSCETIESDTELSNHSSDESIEHNPGNTVIKTEPYHGDEMQGDIFPVHPAHVFCSVPGRLSILSCAAKYKVTVGEIERRLSHPECLNASVLGGILRRAKSKDGGKSLRDQLRRVGLSLPAGRRKTTHVNTLTALVEYEAVNLAKDFKTLCESDFPSRASAEYLTRVNCGPLMGDKTRRRGLLLATKATLSELKDLLGKDRSPVCSSRPIPILEPSIQSSLTHFSMVTHGFGTPALVAALGVVDAWLTESIKVLDNK</sequence>
<accession>A0AAV5WDE6</accession>
<dbReference type="EMBL" id="BTSY01000005">
    <property type="protein sequence ID" value="GMT28754.1"/>
    <property type="molecule type" value="Genomic_DNA"/>
</dbReference>
<comment type="subcellular location">
    <subcellularLocation>
        <location evidence="1">Nucleus</location>
    </subcellularLocation>
</comment>
<gene>
    <name evidence="9" type="ORF">PFISCL1PPCAC_20051</name>
</gene>
<proteinExistence type="inferred from homology"/>
<evidence type="ECO:0000256" key="1">
    <source>
        <dbReference type="ARBA" id="ARBA00004123"/>
    </source>
</evidence>
<dbReference type="PANTHER" id="PTHR10812:SF17">
    <property type="entry name" value="TRANSCRIPTION FACTOR AP-2, ISOFORM D"/>
    <property type="match status" value="1"/>
</dbReference>
<keyword evidence="6" id="KW-0539">Nucleus</keyword>
<feature type="region of interest" description="Disordered" evidence="7">
    <location>
        <begin position="85"/>
        <end position="104"/>
    </location>
</feature>
<dbReference type="Pfam" id="PF03299">
    <property type="entry name" value="TF_AP-2"/>
    <property type="match status" value="1"/>
</dbReference>
<feature type="domain" description="Transcription factor AP-2 C-terminal" evidence="8">
    <location>
        <begin position="130"/>
        <end position="323"/>
    </location>
</feature>
<evidence type="ECO:0000256" key="5">
    <source>
        <dbReference type="ARBA" id="ARBA00023163"/>
    </source>
</evidence>
<feature type="non-terminal residue" evidence="9">
    <location>
        <position position="1"/>
    </location>
</feature>
<evidence type="ECO:0000313" key="9">
    <source>
        <dbReference type="EMBL" id="GMT28754.1"/>
    </source>
</evidence>
<dbReference type="InterPro" id="IPR004979">
    <property type="entry name" value="TF_AP2"/>
</dbReference>
<evidence type="ECO:0000259" key="8">
    <source>
        <dbReference type="Pfam" id="PF03299"/>
    </source>
</evidence>
<evidence type="ECO:0000256" key="7">
    <source>
        <dbReference type="SAM" id="MobiDB-lite"/>
    </source>
</evidence>